<sequence length="609" mass="72203">MSSTYTLMNDDEIYIITLHRLFKIKTIHLINDLNKMLDKCIVTRLNDIAIMVNVTMHTNYTETTIHEIIIRLENGEMKELFHTCDVNRLVNDYISSAVTDTTATLICLKPFTQICLICEEQLEIKFNQSIEIYDMNKVTKGGVYISYCIRCHYQYWPNYYEKKASSQKFVTPISIYDQKFIYFGGKKGYSTELLIHFTSLFLRQYSGFENFQHGFNLSIKKYSQLISDKQMVDQISSEINRECFSTVWYIYQLCLFTFFMDNISELEIPMSLDNSSIYQFFDINYDYWYRRFVQHWSSHHLIHPCCEKKNEFNQCMSAFIIDGMQKVARPICKNKNKLIKTDEFPDYLYVGCGNTPQWKTGLCKECEQDKLLRDNETYLITNDDKGIYDDLITGCNVSREDRFVDLQHKTSQGIIYTLSPCGIIIGFDEIFRSEACYITLWHLFKIIGLIELQHQKNLPNVIIYDNSCSLFIYFWNRYGKNDVNRRILKTPSSNFVAKCLFFIDRFHQPNHKRPMCQKERNIDFNDNDSQIKTINTEAAEQRNSVLKQYQNALSSYSGKKIRIAYLILFHLMNSERNTCDNQFEYCRKYAIQRSSSEYLLYYARINKRI</sequence>
<dbReference type="PANTHER" id="PTHR34305:SF1">
    <property type="entry name" value="SWIM-TYPE DOMAIN-CONTAINING PROTEIN"/>
    <property type="match status" value="1"/>
</dbReference>
<name>A0A819RYI3_9BILA</name>
<proteinExistence type="predicted"/>
<evidence type="ECO:0000313" key="2">
    <source>
        <dbReference type="Proteomes" id="UP000663844"/>
    </source>
</evidence>
<protein>
    <recommendedName>
        <fullName evidence="3">CxC5 like cysteine cluster associated with KDZ domain-containing protein</fullName>
    </recommendedName>
</protein>
<organism evidence="1 2">
    <name type="scientific">Adineta steineri</name>
    <dbReference type="NCBI Taxonomy" id="433720"/>
    <lineage>
        <taxon>Eukaryota</taxon>
        <taxon>Metazoa</taxon>
        <taxon>Spiralia</taxon>
        <taxon>Gnathifera</taxon>
        <taxon>Rotifera</taxon>
        <taxon>Eurotatoria</taxon>
        <taxon>Bdelloidea</taxon>
        <taxon>Adinetida</taxon>
        <taxon>Adinetidae</taxon>
        <taxon>Adineta</taxon>
    </lineage>
</organism>
<evidence type="ECO:0008006" key="3">
    <source>
        <dbReference type="Google" id="ProtNLM"/>
    </source>
</evidence>
<accession>A0A819RYI3</accession>
<comment type="caution">
    <text evidence="1">The sequence shown here is derived from an EMBL/GenBank/DDBJ whole genome shotgun (WGS) entry which is preliminary data.</text>
</comment>
<evidence type="ECO:0000313" key="1">
    <source>
        <dbReference type="EMBL" id="CAF4053193.1"/>
    </source>
</evidence>
<dbReference type="EMBL" id="CAJOAZ010004309">
    <property type="protein sequence ID" value="CAF4053193.1"/>
    <property type="molecule type" value="Genomic_DNA"/>
</dbReference>
<dbReference type="Proteomes" id="UP000663844">
    <property type="component" value="Unassembled WGS sequence"/>
</dbReference>
<dbReference type="PANTHER" id="PTHR34305">
    <property type="entry name" value="EXPRESSED PROTEIN"/>
    <property type="match status" value="1"/>
</dbReference>
<gene>
    <name evidence="1" type="ORF">OXD698_LOCUS32666</name>
</gene>
<dbReference type="AlphaFoldDB" id="A0A819RYI3"/>
<reference evidence="1" key="1">
    <citation type="submission" date="2021-02" db="EMBL/GenBank/DDBJ databases">
        <authorList>
            <person name="Nowell W R."/>
        </authorList>
    </citation>
    <scope>NUCLEOTIDE SEQUENCE</scope>
</reference>